<dbReference type="SUPFAM" id="SSF53756">
    <property type="entry name" value="UDP-Glycosyltransferase/glycogen phosphorylase"/>
    <property type="match status" value="1"/>
</dbReference>
<dbReference type="Gene3D" id="3.40.50.2000">
    <property type="entry name" value="Glycogen Phosphorylase B"/>
    <property type="match status" value="2"/>
</dbReference>
<reference evidence="2 3" key="1">
    <citation type="submission" date="2018-11" db="EMBL/GenBank/DDBJ databases">
        <title>Schleiferia aggregans sp. nov., a moderately thermophilic heterotrophic bacterium isolated from microbial mats at a terrestrial hot spring.</title>
        <authorList>
            <person name="Iino T."/>
            <person name="Ohkuma M."/>
            <person name="Haruta S."/>
        </authorList>
    </citation>
    <scope>NUCLEOTIDE SEQUENCE [LARGE SCALE GENOMIC DNA]</scope>
    <source>
        <strain evidence="2 3">LA</strain>
    </source>
</reference>
<evidence type="ECO:0000313" key="3">
    <source>
        <dbReference type="Proteomes" id="UP000286715"/>
    </source>
</evidence>
<gene>
    <name evidence="2" type="ORF">JCM31826_08230</name>
</gene>
<dbReference type="InterPro" id="IPR001296">
    <property type="entry name" value="Glyco_trans_1"/>
</dbReference>
<dbReference type="PANTHER" id="PTHR12526">
    <property type="entry name" value="GLYCOSYLTRANSFERASE"/>
    <property type="match status" value="1"/>
</dbReference>
<evidence type="ECO:0000259" key="1">
    <source>
        <dbReference type="Pfam" id="PF00534"/>
    </source>
</evidence>
<dbReference type="GO" id="GO:0016757">
    <property type="term" value="F:glycosyltransferase activity"/>
    <property type="evidence" value="ECO:0007669"/>
    <property type="project" value="InterPro"/>
</dbReference>
<comment type="caution">
    <text evidence="2">The sequence shown here is derived from an EMBL/GenBank/DDBJ whole genome shotgun (WGS) entry which is preliminary data.</text>
</comment>
<name>A0A401XK43_9FLAO</name>
<dbReference type="PANTHER" id="PTHR12526:SF637">
    <property type="entry name" value="GLYCOSYLTRANSFERASE EPSF-RELATED"/>
    <property type="match status" value="1"/>
</dbReference>
<dbReference type="AlphaFoldDB" id="A0A401XK43"/>
<dbReference type="CDD" id="cd03801">
    <property type="entry name" value="GT4_PimA-like"/>
    <property type="match status" value="1"/>
</dbReference>
<protein>
    <recommendedName>
        <fullName evidence="1">Glycosyl transferase family 1 domain-containing protein</fullName>
    </recommendedName>
</protein>
<keyword evidence="3" id="KW-1185">Reference proteome</keyword>
<sequence length="390" mass="45348">MKLGFYYHIPAVITENQIKLPGFLGVFISALAKEVDSLVLILHQADKHYEQFCDYELISKNITVINLGYKTPAWHREFFHKKILKTALRQAEICDAIIIRSPTPLAAYFHKYVKHPELWFLIVGDYLEGTEHYLKSGLRNKLIYFYLKVNNYFFQKRIPFTNVLVNSPALLKKYTPVAKRIHLIKSTTLNEIDLYYREDTCQNNRTNILFTGRFAYNKGLVELFEALNKLILIKEKDFYLHLAGWEDDVNKPVENKLRELAEKLKITDRVIFHGRKKVGTDLNAMYRSCDIYVLPSYHEGFPRTIWEAMANSLPVIATSVGGIPEYLEHETHALLIPPKNVEALVEAIKRIINDKGLRKKLIYNGFELAKSTTLEIQTKKLVQIIKQQFP</sequence>
<evidence type="ECO:0000313" key="2">
    <source>
        <dbReference type="EMBL" id="GCD77341.1"/>
    </source>
</evidence>
<dbReference type="Pfam" id="PF00534">
    <property type="entry name" value="Glycos_transf_1"/>
    <property type="match status" value="1"/>
</dbReference>
<organism evidence="2 3">
    <name type="scientific">Thermaurantimonas aggregans</name>
    <dbReference type="NCBI Taxonomy" id="2173829"/>
    <lineage>
        <taxon>Bacteria</taxon>
        <taxon>Pseudomonadati</taxon>
        <taxon>Bacteroidota</taxon>
        <taxon>Flavobacteriia</taxon>
        <taxon>Flavobacteriales</taxon>
        <taxon>Schleiferiaceae</taxon>
        <taxon>Thermaurantimonas</taxon>
    </lineage>
</organism>
<dbReference type="EMBL" id="BHZE01000006">
    <property type="protein sequence ID" value="GCD77341.1"/>
    <property type="molecule type" value="Genomic_DNA"/>
</dbReference>
<accession>A0A401XK43</accession>
<feature type="domain" description="Glycosyl transferase family 1" evidence="1">
    <location>
        <begin position="204"/>
        <end position="366"/>
    </location>
</feature>
<proteinExistence type="predicted"/>
<dbReference type="Proteomes" id="UP000286715">
    <property type="component" value="Unassembled WGS sequence"/>
</dbReference>